<name>A0AAN1IFL3_BIFBR</name>
<dbReference type="EMBL" id="CP023198">
    <property type="protein sequence ID" value="AUE18038.1"/>
    <property type="molecule type" value="Genomic_DNA"/>
</dbReference>
<protein>
    <submittedName>
        <fullName evidence="1">Transposase IS204/IS1001/IS1096/IS1165 family protein</fullName>
    </submittedName>
</protein>
<proteinExistence type="predicted"/>
<organism evidence="1 2">
    <name type="scientific">Bifidobacterium breve</name>
    <dbReference type="NCBI Taxonomy" id="1685"/>
    <lineage>
        <taxon>Bacteria</taxon>
        <taxon>Bacillati</taxon>
        <taxon>Actinomycetota</taxon>
        <taxon>Actinomycetes</taxon>
        <taxon>Bifidobacteriales</taxon>
        <taxon>Bifidobacteriaceae</taxon>
        <taxon>Bifidobacterium</taxon>
    </lineage>
</organism>
<accession>A0AAN1IFL3</accession>
<reference evidence="1 2" key="1">
    <citation type="submission" date="2017-09" db="EMBL/GenBank/DDBJ databases">
        <title>Comparative genomics and methylome analysis of the gut commensal Bifidobacterium breve.</title>
        <authorList>
            <person name="Bottacini F."/>
            <person name="Morrissey R."/>
            <person name="Roberts R.J."/>
            <person name="James K."/>
            <person name="van Breen J."/>
            <person name="Egan M."/>
            <person name="Lambert J."/>
            <person name="van Limpt K."/>
            <person name="Stanton C."/>
            <person name="Knol J."/>
            <person name="O' Connell Motherway M."/>
            <person name="van Sinderen D."/>
        </authorList>
    </citation>
    <scope>NUCLEOTIDE SEQUENCE [LARGE SCALE GENOMIC DNA]</scope>
    <source>
        <strain evidence="1 2">DRBB29</strain>
    </source>
</reference>
<gene>
    <name evidence="1" type="ORF">DRBB29_0469</name>
</gene>
<dbReference type="Proteomes" id="UP000232496">
    <property type="component" value="Chromosome"/>
</dbReference>
<dbReference type="AlphaFoldDB" id="A0AAN1IFL3"/>
<evidence type="ECO:0000313" key="2">
    <source>
        <dbReference type="Proteomes" id="UP000232496"/>
    </source>
</evidence>
<evidence type="ECO:0000313" key="1">
    <source>
        <dbReference type="EMBL" id="AUE18038.1"/>
    </source>
</evidence>
<sequence length="111" mass="12236">MACARSWTDDLTHIADEERRLTDAAVWWAAAEVALKSKSVLACAHDLHCSWGALNRAVLEKGMDVLAAGPHRLDGVEAIGVDEHVWRHTRTGGRYVTVIVDLTPRRKGRPA</sequence>